<accession>A0ABT8AIS5</accession>
<evidence type="ECO:0000313" key="3">
    <source>
        <dbReference type="Proteomes" id="UP001244297"/>
    </source>
</evidence>
<dbReference type="EMBL" id="JAUFPT010000006">
    <property type="protein sequence ID" value="MDN3569613.1"/>
    <property type="molecule type" value="Genomic_DNA"/>
</dbReference>
<dbReference type="RefSeq" id="WP_238286816.1">
    <property type="nucleotide sequence ID" value="NZ_BPQS01000007.1"/>
</dbReference>
<evidence type="ECO:0008006" key="4">
    <source>
        <dbReference type="Google" id="ProtNLM"/>
    </source>
</evidence>
<keyword evidence="3" id="KW-1185">Reference proteome</keyword>
<keyword evidence="1" id="KW-0732">Signal</keyword>
<name>A0ABT8AIS5_9HYPH</name>
<protein>
    <recommendedName>
        <fullName evidence="4">Secreted protein</fullName>
    </recommendedName>
</protein>
<reference evidence="3" key="1">
    <citation type="journal article" date="2019" name="Int. J. Syst. Evol. Microbiol.">
        <title>The Global Catalogue of Microorganisms (GCM) 10K type strain sequencing project: providing services to taxonomists for standard genome sequencing and annotation.</title>
        <authorList>
            <consortium name="The Broad Institute Genomics Platform"/>
            <consortium name="The Broad Institute Genome Sequencing Center for Infectious Disease"/>
            <person name="Wu L."/>
            <person name="Ma J."/>
        </authorList>
    </citation>
    <scope>NUCLEOTIDE SEQUENCE [LARGE SCALE GENOMIC DNA]</scope>
    <source>
        <strain evidence="3">CECT 7806</strain>
    </source>
</reference>
<sequence>MRTARPRIVLALALTGLAGPASAEPLTAGTGASGCGGDAFSSAEIVGHRAPRRGPLVAVPETLCADVAPQPGTPSVQVDVYPLVTPQVGPGGGGIPYGERSVRPYRP</sequence>
<feature type="chain" id="PRO_5046902841" description="Secreted protein" evidence="1">
    <location>
        <begin position="24"/>
        <end position="107"/>
    </location>
</feature>
<evidence type="ECO:0000256" key="1">
    <source>
        <dbReference type="SAM" id="SignalP"/>
    </source>
</evidence>
<organism evidence="2 3">
    <name type="scientific">Methylobacterium longum</name>
    <dbReference type="NCBI Taxonomy" id="767694"/>
    <lineage>
        <taxon>Bacteria</taxon>
        <taxon>Pseudomonadati</taxon>
        <taxon>Pseudomonadota</taxon>
        <taxon>Alphaproteobacteria</taxon>
        <taxon>Hyphomicrobiales</taxon>
        <taxon>Methylobacteriaceae</taxon>
        <taxon>Methylobacterium</taxon>
    </lineage>
</organism>
<evidence type="ECO:0000313" key="2">
    <source>
        <dbReference type="EMBL" id="MDN3569613.1"/>
    </source>
</evidence>
<feature type="signal peptide" evidence="1">
    <location>
        <begin position="1"/>
        <end position="23"/>
    </location>
</feature>
<dbReference type="PROSITE" id="PS51257">
    <property type="entry name" value="PROKAR_LIPOPROTEIN"/>
    <property type="match status" value="1"/>
</dbReference>
<proteinExistence type="predicted"/>
<comment type="caution">
    <text evidence="2">The sequence shown here is derived from an EMBL/GenBank/DDBJ whole genome shotgun (WGS) entry which is preliminary data.</text>
</comment>
<gene>
    <name evidence="2" type="ORF">QWZ18_03100</name>
</gene>
<dbReference type="Proteomes" id="UP001244297">
    <property type="component" value="Unassembled WGS sequence"/>
</dbReference>